<name>A0A6N7V0K7_9FIRM</name>
<protein>
    <submittedName>
        <fullName evidence="2">Prepilin peptidase</fullName>
    </submittedName>
</protein>
<comment type="caution">
    <text evidence="2">The sequence shown here is derived from an EMBL/GenBank/DDBJ whole genome shotgun (WGS) entry which is preliminary data.</text>
</comment>
<sequence>MLQMWELDRCVCGILLGTLAVLDYKKKQVPISLLAIGGVLALCFCIGEGPDGQTLAGGAVGSACLLLSKVTGEQIGYGDSIGILEMGIYLGGWNLLQVLLLAFFFWGSGQESVWQDEDSKKRCVFPFIPFYGWDTACCGAWKDSCEIRRGRSEKDKEEEEIREGAKKRNQPWAEVK</sequence>
<feature type="region of interest" description="Disordered" evidence="1">
    <location>
        <begin position="149"/>
        <end position="176"/>
    </location>
</feature>
<dbReference type="GO" id="GO:0004190">
    <property type="term" value="F:aspartic-type endopeptidase activity"/>
    <property type="evidence" value="ECO:0007669"/>
    <property type="project" value="InterPro"/>
</dbReference>
<keyword evidence="3" id="KW-1185">Reference proteome</keyword>
<dbReference type="Proteomes" id="UP000434409">
    <property type="component" value="Unassembled WGS sequence"/>
</dbReference>
<dbReference type="AlphaFoldDB" id="A0A6N7V0K7"/>
<evidence type="ECO:0000313" key="3">
    <source>
        <dbReference type="Proteomes" id="UP000434409"/>
    </source>
</evidence>
<evidence type="ECO:0000256" key="1">
    <source>
        <dbReference type="SAM" id="MobiDB-lite"/>
    </source>
</evidence>
<gene>
    <name evidence="2" type="ORF">FYJ34_00655</name>
</gene>
<dbReference type="GO" id="GO:0016020">
    <property type="term" value="C:membrane"/>
    <property type="evidence" value="ECO:0007669"/>
    <property type="project" value="InterPro"/>
</dbReference>
<dbReference type="EMBL" id="VULY01000016">
    <property type="protein sequence ID" value="MSR92822.1"/>
    <property type="molecule type" value="Genomic_DNA"/>
</dbReference>
<accession>A0A6N7V0K7</accession>
<proteinExistence type="predicted"/>
<evidence type="ECO:0000313" key="2">
    <source>
        <dbReference type="EMBL" id="MSR92822.1"/>
    </source>
</evidence>
<organism evidence="2 3">
    <name type="scientific">Suipraeoptans intestinalis</name>
    <dbReference type="NCBI Taxonomy" id="2606628"/>
    <lineage>
        <taxon>Bacteria</taxon>
        <taxon>Bacillati</taxon>
        <taxon>Bacillota</taxon>
        <taxon>Clostridia</taxon>
        <taxon>Lachnospirales</taxon>
        <taxon>Lachnospiraceae</taxon>
        <taxon>Suipraeoptans</taxon>
    </lineage>
</organism>
<reference evidence="2 3" key="1">
    <citation type="submission" date="2019-08" db="EMBL/GenBank/DDBJ databases">
        <title>In-depth cultivation of the pig gut microbiome towards novel bacterial diversity and tailored functional studies.</title>
        <authorList>
            <person name="Wylensek D."/>
            <person name="Hitch T.C.A."/>
            <person name="Clavel T."/>
        </authorList>
    </citation>
    <scope>NUCLEOTIDE SEQUENCE [LARGE SCALE GENOMIC DNA]</scope>
    <source>
        <strain evidence="2 3">68-1-5</strain>
    </source>
</reference>